<gene>
    <name evidence="1" type="ORF">MICH65_0270</name>
</gene>
<proteinExistence type="predicted"/>
<organism evidence="1 2">
    <name type="scientific">Candidatus Chazhemtobacterium aquaticus</name>
    <dbReference type="NCBI Taxonomy" id="2715735"/>
    <lineage>
        <taxon>Bacteria</taxon>
        <taxon>Candidatus Chazhemtobacteraceae</taxon>
        <taxon>Candidatus Chazhemtobacterium</taxon>
    </lineage>
</organism>
<dbReference type="KEGG" id="caqa:MICH65_0270"/>
<evidence type="ECO:0000313" key="1">
    <source>
        <dbReference type="EMBL" id="QHO63251.1"/>
    </source>
</evidence>
<dbReference type="Proteomes" id="UP000463983">
    <property type="component" value="Chromosome"/>
</dbReference>
<dbReference type="EMBL" id="CP047901">
    <property type="protein sequence ID" value="QHO63251.1"/>
    <property type="molecule type" value="Genomic_DNA"/>
</dbReference>
<reference evidence="2" key="1">
    <citation type="journal article" date="2020" name="Microorganisms">
        <title>Complete Genome of a Member of a New Bacterial Lineage in the Microgenomates Group Reveals an Unusual Nucleotide Composition Disparity Between Two Strands of DNA and Limited Metabolic Potential.</title>
        <authorList>
            <person name="Kadnikov V.V."/>
            <person name="Mardanov A.V."/>
            <person name="Beletsky A.V."/>
            <person name="Karnachuk O.V."/>
            <person name="Ravin N.V."/>
        </authorList>
    </citation>
    <scope>NUCLEOTIDE SEQUENCE [LARGE SCALE GENOMIC DNA]</scope>
</reference>
<accession>A0A857NCL2</accession>
<evidence type="ECO:0000313" key="2">
    <source>
        <dbReference type="Proteomes" id="UP000463983"/>
    </source>
</evidence>
<sequence>MTNKGVEYTRYGDCFNLVEKLVMLEVVLIWPALKKRVVGVFTR</sequence>
<name>A0A857NCL2_9BACT</name>
<protein>
    <submittedName>
        <fullName evidence="1">Uncharacterized protein</fullName>
    </submittedName>
</protein>
<dbReference type="AlphaFoldDB" id="A0A857NCL2"/>
<keyword evidence="2" id="KW-1185">Reference proteome</keyword>